<dbReference type="GO" id="GO:0016787">
    <property type="term" value="F:hydrolase activity"/>
    <property type="evidence" value="ECO:0007669"/>
    <property type="project" value="InterPro"/>
</dbReference>
<evidence type="ECO:0000313" key="10">
    <source>
        <dbReference type="EMBL" id="KAK0511059.1"/>
    </source>
</evidence>
<evidence type="ECO:0000256" key="2">
    <source>
        <dbReference type="ARBA" id="ARBA00022723"/>
    </source>
</evidence>
<evidence type="ECO:0000256" key="4">
    <source>
        <dbReference type="ARBA" id="ARBA00022833"/>
    </source>
</evidence>
<protein>
    <recommendedName>
        <fullName evidence="7">6-methylsalicylate decarboxylase</fullName>
        <ecNumber evidence="7">4.1.1.52</ecNumber>
    </recommendedName>
</protein>
<dbReference type="GO" id="GO:0047596">
    <property type="term" value="F:6-methylsalicylate decarboxylase activity"/>
    <property type="evidence" value="ECO:0007669"/>
    <property type="project" value="UniProtKB-EC"/>
</dbReference>
<gene>
    <name evidence="10" type="ORF">JMJ35_006611</name>
</gene>
<keyword evidence="11" id="KW-1185">Reference proteome</keyword>
<keyword evidence="3 8" id="KW-0210">Decarboxylase</keyword>
<dbReference type="EMBL" id="JAFEKC020000014">
    <property type="protein sequence ID" value="KAK0511059.1"/>
    <property type="molecule type" value="Genomic_DNA"/>
</dbReference>
<comment type="caution">
    <text evidence="10">The sequence shown here is derived from an EMBL/GenBank/DDBJ whole genome shotgun (WGS) entry which is preliminary data.</text>
</comment>
<evidence type="ECO:0000256" key="7">
    <source>
        <dbReference type="ARBA" id="ARBA00038889"/>
    </source>
</evidence>
<dbReference type="SUPFAM" id="SSF51556">
    <property type="entry name" value="Metallo-dependent hydrolases"/>
    <property type="match status" value="1"/>
</dbReference>
<comment type="similarity">
    <text evidence="1">Belongs to the metallo-dependent hydrolases superfamily. ACMSD family.</text>
</comment>
<sequence length="329" mass="36001">MPDKIDVHHHFVPPAYAEAFRKTSGDPSGWGLPKWNIESSKKVMATQGIRTTILSLTAPGCTILPGEGSTSLARAVNQHAASIHDSSPSQFGFFAALPTLHENVPAAIAEAAYALDHLHADGITLYTRYGPSSNYLGHRSFTPLWEELNRRSAVVFIHPTHAVDTSLVNPRLPQPIIDYPHETGKTAVDLIMSGAITRYPNVKIILSHAGGTLPYLATRAAHLTCDYGLSSKPAEEFLEEAKSFYYDLALSGNEHTLGLLLGFARRERVLFGTDFPYAPVKTIETNTRGLEGYELEMRWRYGIARGNALALFPRLMAAGIDGRDDDGGF</sequence>
<dbReference type="PANTHER" id="PTHR21240:SF29">
    <property type="entry name" value="AMIDOHYDROLASE-RELATED DOMAIN-CONTAINING PROTEIN"/>
    <property type="match status" value="1"/>
</dbReference>
<dbReference type="AlphaFoldDB" id="A0AA39QZD0"/>
<reference evidence="10" key="1">
    <citation type="submission" date="2023-03" db="EMBL/GenBank/DDBJ databases">
        <title>Complete genome of Cladonia borealis.</title>
        <authorList>
            <person name="Park H."/>
        </authorList>
    </citation>
    <scope>NUCLEOTIDE SEQUENCE</scope>
    <source>
        <strain evidence="10">ANT050790</strain>
    </source>
</reference>
<comment type="catalytic activity">
    <reaction evidence="6">
        <text>6-methylsalicylate + H(+) = 3-methylphenol + CO2</text>
        <dbReference type="Rhea" id="RHEA:23112"/>
        <dbReference type="ChEBI" id="CHEBI:15378"/>
        <dbReference type="ChEBI" id="CHEBI:16526"/>
        <dbReference type="ChEBI" id="CHEBI:17231"/>
        <dbReference type="ChEBI" id="CHEBI:36658"/>
        <dbReference type="EC" id="4.1.1.52"/>
    </reaction>
    <physiologicalReaction direction="left-to-right" evidence="6">
        <dbReference type="Rhea" id="RHEA:23113"/>
    </physiologicalReaction>
</comment>
<dbReference type="GO" id="GO:0019748">
    <property type="term" value="P:secondary metabolic process"/>
    <property type="evidence" value="ECO:0007669"/>
    <property type="project" value="TreeGrafter"/>
</dbReference>
<organism evidence="10 11">
    <name type="scientific">Cladonia borealis</name>
    <dbReference type="NCBI Taxonomy" id="184061"/>
    <lineage>
        <taxon>Eukaryota</taxon>
        <taxon>Fungi</taxon>
        <taxon>Dikarya</taxon>
        <taxon>Ascomycota</taxon>
        <taxon>Pezizomycotina</taxon>
        <taxon>Lecanoromycetes</taxon>
        <taxon>OSLEUM clade</taxon>
        <taxon>Lecanoromycetidae</taxon>
        <taxon>Lecanorales</taxon>
        <taxon>Lecanorineae</taxon>
        <taxon>Cladoniaceae</taxon>
        <taxon>Cladonia</taxon>
    </lineage>
</organism>
<evidence type="ECO:0000259" key="9">
    <source>
        <dbReference type="Pfam" id="PF04909"/>
    </source>
</evidence>
<evidence type="ECO:0000256" key="5">
    <source>
        <dbReference type="ARBA" id="ARBA00023239"/>
    </source>
</evidence>
<evidence type="ECO:0000313" key="11">
    <source>
        <dbReference type="Proteomes" id="UP001166286"/>
    </source>
</evidence>
<dbReference type="InterPro" id="IPR032466">
    <property type="entry name" value="Metal_Hydrolase"/>
</dbReference>
<dbReference type="EC" id="4.1.1.52" evidence="7"/>
<feature type="domain" description="Amidohydrolase-related" evidence="9">
    <location>
        <begin position="5"/>
        <end position="313"/>
    </location>
</feature>
<evidence type="ECO:0000256" key="3">
    <source>
        <dbReference type="ARBA" id="ARBA00022793"/>
    </source>
</evidence>
<dbReference type="Proteomes" id="UP001166286">
    <property type="component" value="Unassembled WGS sequence"/>
</dbReference>
<dbReference type="InterPro" id="IPR032465">
    <property type="entry name" value="ACMSD"/>
</dbReference>
<dbReference type="InterPro" id="IPR006680">
    <property type="entry name" value="Amidohydro-rel"/>
</dbReference>
<keyword evidence="4" id="KW-0862">Zinc</keyword>
<dbReference type="GO" id="GO:0005829">
    <property type="term" value="C:cytosol"/>
    <property type="evidence" value="ECO:0007669"/>
    <property type="project" value="TreeGrafter"/>
</dbReference>
<evidence type="ECO:0000256" key="1">
    <source>
        <dbReference type="ARBA" id="ARBA00005871"/>
    </source>
</evidence>
<dbReference type="PANTHER" id="PTHR21240">
    <property type="entry name" value="2-AMINO-3-CARBOXYLMUCONATE-6-SEMIALDEHYDE DECARBOXYLASE"/>
    <property type="match status" value="1"/>
</dbReference>
<dbReference type="GO" id="GO:0046872">
    <property type="term" value="F:metal ion binding"/>
    <property type="evidence" value="ECO:0007669"/>
    <property type="project" value="UniProtKB-KW"/>
</dbReference>
<name>A0AA39QZD0_9LECA</name>
<dbReference type="Gene3D" id="3.20.20.140">
    <property type="entry name" value="Metal-dependent hydrolases"/>
    <property type="match status" value="1"/>
</dbReference>
<proteinExistence type="inferred from homology"/>
<dbReference type="Pfam" id="PF04909">
    <property type="entry name" value="Amidohydro_2"/>
    <property type="match status" value="1"/>
</dbReference>
<evidence type="ECO:0000256" key="6">
    <source>
        <dbReference type="ARBA" id="ARBA00036832"/>
    </source>
</evidence>
<keyword evidence="2" id="KW-0479">Metal-binding</keyword>
<accession>A0AA39QZD0</accession>
<evidence type="ECO:0000256" key="8">
    <source>
        <dbReference type="RuleBase" id="RU366045"/>
    </source>
</evidence>
<keyword evidence="5 8" id="KW-0456">Lyase</keyword>